<reference evidence="2" key="2">
    <citation type="journal article" date="2015" name="Data Brief">
        <title>Shoot transcriptome of the giant reed, Arundo donax.</title>
        <authorList>
            <person name="Barrero R.A."/>
            <person name="Guerrero F.D."/>
            <person name="Moolhuijzen P."/>
            <person name="Goolsby J.A."/>
            <person name="Tidwell J."/>
            <person name="Bellgard S.E."/>
            <person name="Bellgard M.I."/>
        </authorList>
    </citation>
    <scope>NUCLEOTIDE SEQUENCE</scope>
    <source>
        <tissue evidence="2">Shoot tissue taken approximately 20 cm above the soil surface</tissue>
    </source>
</reference>
<feature type="transmembrane region" description="Helical" evidence="1">
    <location>
        <begin position="12"/>
        <end position="35"/>
    </location>
</feature>
<keyword evidence="1" id="KW-0472">Membrane</keyword>
<organism evidence="2">
    <name type="scientific">Arundo donax</name>
    <name type="common">Giant reed</name>
    <name type="synonym">Donax arundinaceus</name>
    <dbReference type="NCBI Taxonomy" id="35708"/>
    <lineage>
        <taxon>Eukaryota</taxon>
        <taxon>Viridiplantae</taxon>
        <taxon>Streptophyta</taxon>
        <taxon>Embryophyta</taxon>
        <taxon>Tracheophyta</taxon>
        <taxon>Spermatophyta</taxon>
        <taxon>Magnoliopsida</taxon>
        <taxon>Liliopsida</taxon>
        <taxon>Poales</taxon>
        <taxon>Poaceae</taxon>
        <taxon>PACMAD clade</taxon>
        <taxon>Arundinoideae</taxon>
        <taxon>Arundineae</taxon>
        <taxon>Arundo</taxon>
    </lineage>
</organism>
<dbReference type="AlphaFoldDB" id="A0A0A9F296"/>
<dbReference type="EMBL" id="GBRH01195468">
    <property type="protein sequence ID" value="JAE02428.1"/>
    <property type="molecule type" value="Transcribed_RNA"/>
</dbReference>
<evidence type="ECO:0000313" key="2">
    <source>
        <dbReference type="EMBL" id="JAE02428.1"/>
    </source>
</evidence>
<proteinExistence type="predicted"/>
<reference evidence="2" key="1">
    <citation type="submission" date="2014-09" db="EMBL/GenBank/DDBJ databases">
        <authorList>
            <person name="Magalhaes I.L.F."/>
            <person name="Oliveira U."/>
            <person name="Santos F.R."/>
            <person name="Vidigal T.H.D.A."/>
            <person name="Brescovit A.D."/>
            <person name="Santos A.J."/>
        </authorList>
    </citation>
    <scope>NUCLEOTIDE SEQUENCE</scope>
    <source>
        <tissue evidence="2">Shoot tissue taken approximately 20 cm above the soil surface</tissue>
    </source>
</reference>
<protein>
    <submittedName>
        <fullName evidence="2">Uncharacterized protein</fullName>
    </submittedName>
</protein>
<evidence type="ECO:0000256" key="1">
    <source>
        <dbReference type="SAM" id="Phobius"/>
    </source>
</evidence>
<sequence length="47" mass="5277">MRMLYIVNPDVAHALFVSIGVIMMPGLLSVFYSFYGRCSYNLVCTIA</sequence>
<name>A0A0A9F296_ARUDO</name>
<accession>A0A0A9F296</accession>
<keyword evidence="1" id="KW-1133">Transmembrane helix</keyword>
<keyword evidence="1" id="KW-0812">Transmembrane</keyword>